<keyword evidence="1" id="KW-1133">Transmembrane helix</keyword>
<keyword evidence="1" id="KW-0812">Transmembrane</keyword>
<gene>
    <name evidence="3" type="ORF">H5410_016369</name>
</gene>
<proteinExistence type="predicted"/>
<name>A0A9J5ZWA5_SOLCO</name>
<sequence>MSIWNCVVIFSWVSPVFANVTRWSWLLPVLTIVALCMELMLLTFFAGEGGNWWHHLRAAAIAGRRPPGRLVARRLELLPAMEVRWWSLHACWSSLLLFSTRSPGCTG</sequence>
<evidence type="ECO:0000313" key="4">
    <source>
        <dbReference type="Proteomes" id="UP000824120"/>
    </source>
</evidence>
<dbReference type="Proteomes" id="UP000824120">
    <property type="component" value="Chromosome 3"/>
</dbReference>
<keyword evidence="2" id="KW-0732">Signal</keyword>
<dbReference type="EMBL" id="JACXVP010000003">
    <property type="protein sequence ID" value="KAG5616545.1"/>
    <property type="molecule type" value="Genomic_DNA"/>
</dbReference>
<feature type="chain" id="PRO_5039945637" evidence="2">
    <location>
        <begin position="19"/>
        <end position="107"/>
    </location>
</feature>
<evidence type="ECO:0000256" key="1">
    <source>
        <dbReference type="SAM" id="Phobius"/>
    </source>
</evidence>
<keyword evidence="4" id="KW-1185">Reference proteome</keyword>
<organism evidence="3 4">
    <name type="scientific">Solanum commersonii</name>
    <name type="common">Commerson's wild potato</name>
    <name type="synonym">Commerson's nightshade</name>
    <dbReference type="NCBI Taxonomy" id="4109"/>
    <lineage>
        <taxon>Eukaryota</taxon>
        <taxon>Viridiplantae</taxon>
        <taxon>Streptophyta</taxon>
        <taxon>Embryophyta</taxon>
        <taxon>Tracheophyta</taxon>
        <taxon>Spermatophyta</taxon>
        <taxon>Magnoliopsida</taxon>
        <taxon>eudicotyledons</taxon>
        <taxon>Gunneridae</taxon>
        <taxon>Pentapetalae</taxon>
        <taxon>asterids</taxon>
        <taxon>lamiids</taxon>
        <taxon>Solanales</taxon>
        <taxon>Solanaceae</taxon>
        <taxon>Solanoideae</taxon>
        <taxon>Solaneae</taxon>
        <taxon>Solanum</taxon>
    </lineage>
</organism>
<keyword evidence="1" id="KW-0472">Membrane</keyword>
<evidence type="ECO:0000313" key="3">
    <source>
        <dbReference type="EMBL" id="KAG5616545.1"/>
    </source>
</evidence>
<dbReference type="AlphaFoldDB" id="A0A9J5ZWA5"/>
<evidence type="ECO:0000256" key="2">
    <source>
        <dbReference type="SAM" id="SignalP"/>
    </source>
</evidence>
<accession>A0A9J5ZWA5</accession>
<reference evidence="3 4" key="1">
    <citation type="submission" date="2020-09" db="EMBL/GenBank/DDBJ databases">
        <title>De no assembly of potato wild relative species, Solanum commersonii.</title>
        <authorList>
            <person name="Cho K."/>
        </authorList>
    </citation>
    <scope>NUCLEOTIDE SEQUENCE [LARGE SCALE GENOMIC DNA]</scope>
    <source>
        <strain evidence="3">LZ3.2</strain>
        <tissue evidence="3">Leaf</tissue>
    </source>
</reference>
<feature type="signal peptide" evidence="2">
    <location>
        <begin position="1"/>
        <end position="18"/>
    </location>
</feature>
<feature type="transmembrane region" description="Helical" evidence="1">
    <location>
        <begin position="28"/>
        <end position="47"/>
    </location>
</feature>
<comment type="caution">
    <text evidence="3">The sequence shown here is derived from an EMBL/GenBank/DDBJ whole genome shotgun (WGS) entry which is preliminary data.</text>
</comment>
<protein>
    <submittedName>
        <fullName evidence="3">Uncharacterized protein</fullName>
    </submittedName>
</protein>